<organism evidence="4 5">
    <name type="scientific">Mesonia profundi</name>
    <dbReference type="NCBI Taxonomy" id="3070998"/>
    <lineage>
        <taxon>Bacteria</taxon>
        <taxon>Pseudomonadati</taxon>
        <taxon>Bacteroidota</taxon>
        <taxon>Flavobacteriia</taxon>
        <taxon>Flavobacteriales</taxon>
        <taxon>Flavobacteriaceae</taxon>
        <taxon>Mesonia</taxon>
    </lineage>
</organism>
<dbReference type="Proteomes" id="UP001230915">
    <property type="component" value="Unassembled WGS sequence"/>
</dbReference>
<dbReference type="CDD" id="cd18103">
    <property type="entry name" value="SpoU-like_RlmB"/>
    <property type="match status" value="1"/>
</dbReference>
<dbReference type="NCBIfam" id="TIGR00186">
    <property type="entry name" value="rRNA_methyl_3"/>
    <property type="match status" value="1"/>
</dbReference>
<keyword evidence="5" id="KW-1185">Reference proteome</keyword>
<accession>A0ABU0ZYC6</accession>
<name>A0ABU0ZYC6_9FLAO</name>
<dbReference type="Gene3D" id="3.40.1280.10">
    <property type="match status" value="1"/>
</dbReference>
<sequence length="244" mass="26382">MSDSKIFGLHAVKEALETQQDIDKLFIQKAISSAGIKEIEHAAKTANIQISYVPLEKLNKLSKNGNHQGVIASCSPIPILDIENLVENAFKSTPTPIFILLDQISDVRNLGAIIRTAEAIGAQGIILPKQGTASINEQTVKTSTGAIFNIPICKVDHLKDALFFLKSYDVKSIAATEKTDQLVYDIDLNFPLALIMGSEGKGVTSGILKMVDYKAKLPMLGSTSSLNVSVACGAILYEIVRQRL</sequence>
<dbReference type="RefSeq" id="WP_308862590.1">
    <property type="nucleotide sequence ID" value="NZ_JAVHUL010000001.1"/>
</dbReference>
<gene>
    <name evidence="4" type="primary">rlmB</name>
    <name evidence="4" type="ORF">RBU60_00185</name>
</gene>
<dbReference type="InterPro" id="IPR013123">
    <property type="entry name" value="SpoU_subst-bd"/>
</dbReference>
<feature type="domain" description="RNA 2-O ribose methyltransferase substrate binding" evidence="3">
    <location>
        <begin position="5"/>
        <end position="80"/>
    </location>
</feature>
<dbReference type="InterPro" id="IPR004441">
    <property type="entry name" value="rRNA_MeTrfase_TrmH"/>
</dbReference>
<dbReference type="InterPro" id="IPR001537">
    <property type="entry name" value="SpoU_MeTrfase"/>
</dbReference>
<comment type="caution">
    <text evidence="4">The sequence shown here is derived from an EMBL/GenBank/DDBJ whole genome shotgun (WGS) entry which is preliminary data.</text>
</comment>
<dbReference type="PANTHER" id="PTHR46429:SF1">
    <property type="entry name" value="23S RRNA (GUANOSINE-2'-O-)-METHYLTRANSFERASE RLMB"/>
    <property type="match status" value="1"/>
</dbReference>
<dbReference type="InterPro" id="IPR029026">
    <property type="entry name" value="tRNA_m1G_MTases_N"/>
</dbReference>
<dbReference type="Gene3D" id="3.30.1330.30">
    <property type="match status" value="1"/>
</dbReference>
<dbReference type="InterPro" id="IPR029064">
    <property type="entry name" value="Ribosomal_eL30-like_sf"/>
</dbReference>
<dbReference type="PANTHER" id="PTHR46429">
    <property type="entry name" value="23S RRNA (GUANOSINE-2'-O-)-METHYLTRANSFERASE RLMB"/>
    <property type="match status" value="1"/>
</dbReference>
<keyword evidence="2" id="KW-0808">Transferase</keyword>
<dbReference type="EMBL" id="JAVHUL010000001">
    <property type="protein sequence ID" value="MDQ7915981.1"/>
    <property type="molecule type" value="Genomic_DNA"/>
</dbReference>
<proteinExistence type="predicted"/>
<dbReference type="SMART" id="SM00967">
    <property type="entry name" value="SpoU_sub_bind"/>
    <property type="match status" value="1"/>
</dbReference>
<protein>
    <submittedName>
        <fullName evidence="4">23S rRNA (Guanosine(2251)-2'-O)-methyltransferase RlmB</fullName>
    </submittedName>
</protein>
<evidence type="ECO:0000256" key="2">
    <source>
        <dbReference type="ARBA" id="ARBA00022679"/>
    </source>
</evidence>
<evidence type="ECO:0000256" key="1">
    <source>
        <dbReference type="ARBA" id="ARBA00022603"/>
    </source>
</evidence>
<dbReference type="Pfam" id="PF08032">
    <property type="entry name" value="SpoU_sub_bind"/>
    <property type="match status" value="1"/>
</dbReference>
<evidence type="ECO:0000313" key="5">
    <source>
        <dbReference type="Proteomes" id="UP001230915"/>
    </source>
</evidence>
<reference evidence="4 5" key="1">
    <citation type="submission" date="2023-08" db="EMBL/GenBank/DDBJ databases">
        <title>Mesonia sp. MT50, isolated from deep-sea sediment of the Mariana Trench.</title>
        <authorList>
            <person name="Fu H."/>
        </authorList>
    </citation>
    <scope>NUCLEOTIDE SEQUENCE [LARGE SCALE GENOMIC DNA]</scope>
    <source>
        <strain evidence="4 5">MT50</strain>
    </source>
</reference>
<evidence type="ECO:0000259" key="3">
    <source>
        <dbReference type="SMART" id="SM00967"/>
    </source>
</evidence>
<dbReference type="InterPro" id="IPR029028">
    <property type="entry name" value="Alpha/beta_knot_MTases"/>
</dbReference>
<keyword evidence="1" id="KW-0489">Methyltransferase</keyword>
<evidence type="ECO:0000313" key="4">
    <source>
        <dbReference type="EMBL" id="MDQ7915981.1"/>
    </source>
</evidence>
<dbReference type="SUPFAM" id="SSF75217">
    <property type="entry name" value="alpha/beta knot"/>
    <property type="match status" value="1"/>
</dbReference>
<dbReference type="Pfam" id="PF00588">
    <property type="entry name" value="SpoU_methylase"/>
    <property type="match status" value="1"/>
</dbReference>
<dbReference type="SUPFAM" id="SSF55315">
    <property type="entry name" value="L30e-like"/>
    <property type="match status" value="1"/>
</dbReference>